<sequence>MEHNVQMLSNRSNEVLSYWYSLRRANKAPLRTQLDPTAIRSRLPDLIMLGWQDLDLVFRLAGTRVCELFGEELRDHDFETLWNPRSRDQVVEATLSAFRSETAIHCSVNATQDGRHVRLEMLLLPLRSAEGACDRLLGSIVLGEDAHPSYPIDPGSLVLKTWQPAFPPGTVPATSTEFARDGSSQSFIRRLFHLS</sequence>
<dbReference type="Pfam" id="PF07310">
    <property type="entry name" value="PAS_5"/>
    <property type="match status" value="1"/>
</dbReference>
<gene>
    <name evidence="1" type="ORF">GGQ72_000707</name>
</gene>
<organism evidence="1 2">
    <name type="scientific">Rhizobium rhizoryzae</name>
    <dbReference type="NCBI Taxonomy" id="451876"/>
    <lineage>
        <taxon>Bacteria</taxon>
        <taxon>Pseudomonadati</taxon>
        <taxon>Pseudomonadota</taxon>
        <taxon>Alphaproteobacteria</taxon>
        <taxon>Hyphomicrobiales</taxon>
        <taxon>Rhizobiaceae</taxon>
        <taxon>Rhizobium/Agrobacterium group</taxon>
        <taxon>Rhizobium</taxon>
    </lineage>
</organism>
<keyword evidence="2" id="KW-1185">Reference proteome</keyword>
<evidence type="ECO:0008006" key="3">
    <source>
        <dbReference type="Google" id="ProtNLM"/>
    </source>
</evidence>
<dbReference type="SUPFAM" id="SSF55785">
    <property type="entry name" value="PYP-like sensor domain (PAS domain)"/>
    <property type="match status" value="1"/>
</dbReference>
<comment type="caution">
    <text evidence="1">The sequence shown here is derived from an EMBL/GenBank/DDBJ whole genome shotgun (WGS) entry which is preliminary data.</text>
</comment>
<reference evidence="1 2" key="1">
    <citation type="submission" date="2020-08" db="EMBL/GenBank/DDBJ databases">
        <title>Genomic Encyclopedia of Type Strains, Phase IV (KMG-IV): sequencing the most valuable type-strain genomes for metagenomic binning, comparative biology and taxonomic classification.</title>
        <authorList>
            <person name="Goeker M."/>
        </authorList>
    </citation>
    <scope>NUCLEOTIDE SEQUENCE [LARGE SCALE GENOMIC DNA]</scope>
    <source>
        <strain evidence="1 2">DSM 29514</strain>
    </source>
</reference>
<dbReference type="EMBL" id="JACIEC010000001">
    <property type="protein sequence ID" value="MBB4142208.1"/>
    <property type="molecule type" value="Genomic_DNA"/>
</dbReference>
<evidence type="ECO:0000313" key="1">
    <source>
        <dbReference type="EMBL" id="MBB4142208.1"/>
    </source>
</evidence>
<dbReference type="InterPro" id="IPR009922">
    <property type="entry name" value="DUF1457"/>
</dbReference>
<protein>
    <recommendedName>
        <fullName evidence="3">PAS domain-containing protein</fullName>
    </recommendedName>
</protein>
<proteinExistence type="predicted"/>
<evidence type="ECO:0000313" key="2">
    <source>
        <dbReference type="Proteomes" id="UP000519897"/>
    </source>
</evidence>
<dbReference type="Proteomes" id="UP000519897">
    <property type="component" value="Unassembled WGS sequence"/>
</dbReference>
<accession>A0A7W6LF77</accession>
<dbReference type="AlphaFoldDB" id="A0A7W6LF77"/>
<dbReference type="RefSeq" id="WP_165136011.1">
    <property type="nucleotide sequence ID" value="NZ_CP049250.1"/>
</dbReference>
<dbReference type="InterPro" id="IPR035965">
    <property type="entry name" value="PAS-like_dom_sf"/>
</dbReference>
<name>A0A7W6LF77_9HYPH</name>